<dbReference type="Proteomes" id="UP001341840">
    <property type="component" value="Unassembled WGS sequence"/>
</dbReference>
<evidence type="ECO:0000313" key="2">
    <source>
        <dbReference type="Proteomes" id="UP001341840"/>
    </source>
</evidence>
<proteinExistence type="predicted"/>
<organism evidence="1 2">
    <name type="scientific">Stylosanthes scabra</name>
    <dbReference type="NCBI Taxonomy" id="79078"/>
    <lineage>
        <taxon>Eukaryota</taxon>
        <taxon>Viridiplantae</taxon>
        <taxon>Streptophyta</taxon>
        <taxon>Embryophyta</taxon>
        <taxon>Tracheophyta</taxon>
        <taxon>Spermatophyta</taxon>
        <taxon>Magnoliopsida</taxon>
        <taxon>eudicotyledons</taxon>
        <taxon>Gunneridae</taxon>
        <taxon>Pentapetalae</taxon>
        <taxon>rosids</taxon>
        <taxon>fabids</taxon>
        <taxon>Fabales</taxon>
        <taxon>Fabaceae</taxon>
        <taxon>Papilionoideae</taxon>
        <taxon>50 kb inversion clade</taxon>
        <taxon>dalbergioids sensu lato</taxon>
        <taxon>Dalbergieae</taxon>
        <taxon>Pterocarpus clade</taxon>
        <taxon>Stylosanthes</taxon>
    </lineage>
</organism>
<name>A0ABU6WRB2_9FABA</name>
<accession>A0ABU6WRB2</accession>
<protein>
    <submittedName>
        <fullName evidence="1">Uncharacterized protein</fullName>
    </submittedName>
</protein>
<dbReference type="EMBL" id="JASCZI010182445">
    <property type="protein sequence ID" value="MED6187914.1"/>
    <property type="molecule type" value="Genomic_DNA"/>
</dbReference>
<reference evidence="1 2" key="1">
    <citation type="journal article" date="2023" name="Plants (Basel)">
        <title>Bridging the Gap: Combining Genomics and Transcriptomics Approaches to Understand Stylosanthes scabra, an Orphan Legume from the Brazilian Caatinga.</title>
        <authorList>
            <person name="Ferreira-Neto J.R.C."/>
            <person name="da Silva M.D."/>
            <person name="Binneck E."/>
            <person name="de Melo N.F."/>
            <person name="da Silva R.H."/>
            <person name="de Melo A.L.T.M."/>
            <person name="Pandolfi V."/>
            <person name="Bustamante F.O."/>
            <person name="Brasileiro-Vidal A.C."/>
            <person name="Benko-Iseppon A.M."/>
        </authorList>
    </citation>
    <scope>NUCLEOTIDE SEQUENCE [LARGE SCALE GENOMIC DNA]</scope>
    <source>
        <tissue evidence="1">Leaves</tissue>
    </source>
</reference>
<comment type="caution">
    <text evidence="1">The sequence shown here is derived from an EMBL/GenBank/DDBJ whole genome shotgun (WGS) entry which is preliminary data.</text>
</comment>
<keyword evidence="2" id="KW-1185">Reference proteome</keyword>
<evidence type="ECO:0000313" key="1">
    <source>
        <dbReference type="EMBL" id="MED6187914.1"/>
    </source>
</evidence>
<sequence length="148" mass="16132">MEAWHLMQPAATVVQIAVHSVKSHAVAEVTDTEYLRTSGGVLYRACPIVAKPPPFLKAVFPWDCEEVQTMKKHEKMACSVVGMAGRGDRGVLLTNDVGANVVERVDEAHVENHGCEKLIISSLLRAEGHGIATTMATHLKFLAMVLMQ</sequence>
<gene>
    <name evidence="1" type="ORF">PIB30_081119</name>
</gene>